<dbReference type="Proteomes" id="UP001519345">
    <property type="component" value="Unassembled WGS sequence"/>
</dbReference>
<keyword evidence="3" id="KW-1185">Reference proteome</keyword>
<reference evidence="2 3" key="1">
    <citation type="submission" date="2021-03" db="EMBL/GenBank/DDBJ databases">
        <title>Genomic Encyclopedia of Type Strains, Phase IV (KMG-IV): sequencing the most valuable type-strain genomes for metagenomic binning, comparative biology and taxonomic classification.</title>
        <authorList>
            <person name="Goeker M."/>
        </authorList>
    </citation>
    <scope>NUCLEOTIDE SEQUENCE [LARGE SCALE GENOMIC DNA]</scope>
    <source>
        <strain evidence="2 3">DSM 25609</strain>
    </source>
</reference>
<keyword evidence="1" id="KW-0472">Membrane</keyword>
<gene>
    <name evidence="2" type="ORF">J2Z83_003756</name>
</gene>
<evidence type="ECO:0000313" key="3">
    <source>
        <dbReference type="Proteomes" id="UP001519345"/>
    </source>
</evidence>
<sequence length="55" mass="6243">MLEVLINTIWIFFIYCGVAVAWVGAEKLIYGKITPRKLDDVIAMTLAVSLFFNFS</sequence>
<keyword evidence="1" id="KW-0812">Transmembrane</keyword>
<evidence type="ECO:0000313" key="2">
    <source>
        <dbReference type="EMBL" id="MBP1971605.1"/>
    </source>
</evidence>
<name>A0ABS4IKW7_9BACI</name>
<evidence type="ECO:0000256" key="1">
    <source>
        <dbReference type="SAM" id="Phobius"/>
    </source>
</evidence>
<dbReference type="RefSeq" id="WP_209464628.1">
    <property type="nucleotide sequence ID" value="NZ_CP110224.1"/>
</dbReference>
<proteinExistence type="predicted"/>
<comment type="caution">
    <text evidence="2">The sequence shown here is derived from an EMBL/GenBank/DDBJ whole genome shotgun (WGS) entry which is preliminary data.</text>
</comment>
<feature type="transmembrane region" description="Helical" evidence="1">
    <location>
        <begin position="6"/>
        <end position="25"/>
    </location>
</feature>
<dbReference type="EMBL" id="JAGGKX010000029">
    <property type="protein sequence ID" value="MBP1971605.1"/>
    <property type="molecule type" value="Genomic_DNA"/>
</dbReference>
<organism evidence="2 3">
    <name type="scientific">Virgibacillus natechei</name>
    <dbReference type="NCBI Taxonomy" id="1216297"/>
    <lineage>
        <taxon>Bacteria</taxon>
        <taxon>Bacillati</taxon>
        <taxon>Bacillota</taxon>
        <taxon>Bacilli</taxon>
        <taxon>Bacillales</taxon>
        <taxon>Bacillaceae</taxon>
        <taxon>Virgibacillus</taxon>
    </lineage>
</organism>
<accession>A0ABS4IKW7</accession>
<keyword evidence="1" id="KW-1133">Transmembrane helix</keyword>
<protein>
    <recommendedName>
        <fullName evidence="4">TMhelix containing protein</fullName>
    </recommendedName>
</protein>
<evidence type="ECO:0008006" key="4">
    <source>
        <dbReference type="Google" id="ProtNLM"/>
    </source>
</evidence>